<accession>A0ABP0VES5</accession>
<dbReference type="Proteomes" id="UP001497444">
    <property type="component" value="Unassembled WGS sequence"/>
</dbReference>
<evidence type="ECO:0000313" key="2">
    <source>
        <dbReference type="Proteomes" id="UP001497444"/>
    </source>
</evidence>
<protein>
    <recommendedName>
        <fullName evidence="3">Thymidylate synthase</fullName>
    </recommendedName>
</protein>
<evidence type="ECO:0008006" key="3">
    <source>
        <dbReference type="Google" id="ProtNLM"/>
    </source>
</evidence>
<name>A0ABP0VES5_9BRYO</name>
<organism evidence="1 2">
    <name type="scientific">Sphagnum jensenii</name>
    <dbReference type="NCBI Taxonomy" id="128206"/>
    <lineage>
        <taxon>Eukaryota</taxon>
        <taxon>Viridiplantae</taxon>
        <taxon>Streptophyta</taxon>
        <taxon>Embryophyta</taxon>
        <taxon>Bryophyta</taxon>
        <taxon>Sphagnophytina</taxon>
        <taxon>Sphagnopsida</taxon>
        <taxon>Sphagnales</taxon>
        <taxon>Sphagnaceae</taxon>
        <taxon>Sphagnum</taxon>
    </lineage>
</organism>
<reference evidence="1" key="1">
    <citation type="submission" date="2024-02" db="EMBL/GenBank/DDBJ databases">
        <authorList>
            <consortium name="ELIXIR-Norway"/>
            <consortium name="Elixir Norway"/>
        </authorList>
    </citation>
    <scope>NUCLEOTIDE SEQUENCE</scope>
</reference>
<dbReference type="Gene3D" id="3.30.1360.170">
    <property type="match status" value="1"/>
</dbReference>
<dbReference type="InterPro" id="IPR036098">
    <property type="entry name" value="Thymidylate_synthase_ThyX_sf"/>
</dbReference>
<dbReference type="EMBL" id="CAXAQS010000734">
    <property type="protein sequence ID" value="CAK9252924.1"/>
    <property type="molecule type" value="Genomic_DNA"/>
</dbReference>
<dbReference type="Pfam" id="PF02511">
    <property type="entry name" value="Thy1"/>
    <property type="match status" value="1"/>
</dbReference>
<proteinExistence type="predicted"/>
<comment type="caution">
    <text evidence="1">The sequence shown here is derived from an EMBL/GenBank/DDBJ whole genome shotgun (WGS) entry which is preliminary data.</text>
</comment>
<dbReference type="CDD" id="cd20175">
    <property type="entry name" value="ThyX"/>
    <property type="match status" value="1"/>
</dbReference>
<evidence type="ECO:0000313" key="1">
    <source>
        <dbReference type="EMBL" id="CAK9252924.1"/>
    </source>
</evidence>
<dbReference type="PANTHER" id="PTHR34934:SF1">
    <property type="entry name" value="FLAVIN-DEPENDENT THYMIDYLATE SYNTHASE"/>
    <property type="match status" value="1"/>
</dbReference>
<dbReference type="SUPFAM" id="SSF69796">
    <property type="entry name" value="Thymidylate synthase-complementing protein Thy1"/>
    <property type="match status" value="1"/>
</dbReference>
<keyword evidence="2" id="KW-1185">Reference proteome</keyword>
<dbReference type="NCBIfam" id="TIGR02170">
    <property type="entry name" value="thyX"/>
    <property type="match status" value="1"/>
</dbReference>
<dbReference type="PANTHER" id="PTHR34934">
    <property type="entry name" value="FLAVIN-DEPENDENT THYMIDYLATE SYNTHASE"/>
    <property type="match status" value="1"/>
</dbReference>
<gene>
    <name evidence="1" type="ORF">CSSPJE1EN1_LOCUS28302</name>
</gene>
<dbReference type="InterPro" id="IPR003669">
    <property type="entry name" value="Thymidylate_synthase_ThyX"/>
</dbReference>
<dbReference type="PROSITE" id="PS51331">
    <property type="entry name" value="THYX"/>
    <property type="match status" value="1"/>
</dbReference>
<sequence>MGNDQAIVDAARVSYGDGTKKTSGNAGLINYLMRHSHTSPFEMCEIKFHIKMPIFVARQWIRHRTASLNEYSARYSVMRDEFYIPDMTTLAPQSSTNKQGRAPDPLQDDFANNIINVMKSCSRQQRDAYEWMLAPDQREVPYFGQNKDTGPNLCKKSDACSSIGRDDPIIVSPIAPAEQTSAEVSINAAGLSRELARIVLPLNTFTEMYWKIDLHNLMHF</sequence>